<organism evidence="1 2">
    <name type="scientific">Spirosoma telluris</name>
    <dbReference type="NCBI Taxonomy" id="2183553"/>
    <lineage>
        <taxon>Bacteria</taxon>
        <taxon>Pseudomonadati</taxon>
        <taxon>Bacteroidota</taxon>
        <taxon>Cytophagia</taxon>
        <taxon>Cytophagales</taxon>
        <taxon>Cytophagaceae</taxon>
        <taxon>Spirosoma</taxon>
    </lineage>
</organism>
<proteinExistence type="predicted"/>
<dbReference type="EMBL" id="QLII01000001">
    <property type="protein sequence ID" value="RAI73239.1"/>
    <property type="molecule type" value="Genomic_DNA"/>
</dbReference>
<dbReference type="Proteomes" id="UP000249016">
    <property type="component" value="Unassembled WGS sequence"/>
</dbReference>
<protein>
    <submittedName>
        <fullName evidence="1">Uncharacterized protein</fullName>
    </submittedName>
</protein>
<dbReference type="RefSeq" id="WP_111340121.1">
    <property type="nucleotide sequence ID" value="NZ_QLII01000001.1"/>
</dbReference>
<evidence type="ECO:0000313" key="1">
    <source>
        <dbReference type="EMBL" id="RAI73239.1"/>
    </source>
</evidence>
<evidence type="ECO:0000313" key="2">
    <source>
        <dbReference type="Proteomes" id="UP000249016"/>
    </source>
</evidence>
<reference evidence="1 2" key="1">
    <citation type="submission" date="2018-06" db="EMBL/GenBank/DDBJ databases">
        <title>Spirosoma sp. HMF3257 Genome sequencing and assembly.</title>
        <authorList>
            <person name="Kang H."/>
            <person name="Cha I."/>
            <person name="Kim H."/>
            <person name="Kang J."/>
            <person name="Joh K."/>
        </authorList>
    </citation>
    <scope>NUCLEOTIDE SEQUENCE [LARGE SCALE GENOMIC DNA]</scope>
    <source>
        <strain evidence="1 2">HMF3257</strain>
    </source>
</reference>
<gene>
    <name evidence="1" type="ORF">HMF3257_00260</name>
</gene>
<sequence length="97" mass="11355">MAKLLLADDEIQLLTRESGAYEVPQQFEEFRVLLWDVIEVSPDPAPYTHAWHLINWYGKVDLLDFQKGNDSSLYRKQEKVRGAIQLSPLWINFPVPR</sequence>
<dbReference type="AlphaFoldDB" id="A0A327NG50"/>
<dbReference type="OrthoDB" id="965663at2"/>
<comment type="caution">
    <text evidence="1">The sequence shown here is derived from an EMBL/GenBank/DDBJ whole genome shotgun (WGS) entry which is preliminary data.</text>
</comment>
<name>A0A327NG50_9BACT</name>
<keyword evidence="2" id="KW-1185">Reference proteome</keyword>
<accession>A0A327NG50</accession>